<evidence type="ECO:0000313" key="1">
    <source>
        <dbReference type="EMBL" id="OSC98830.1"/>
    </source>
</evidence>
<dbReference type="AlphaFoldDB" id="A0A1Y2IER4"/>
<reference evidence="1 2" key="1">
    <citation type="journal article" date="2015" name="Biotechnol. Biofuels">
        <title>Enhanced degradation of softwood versus hardwood by the white-rot fungus Pycnoporus coccineus.</title>
        <authorList>
            <person name="Couturier M."/>
            <person name="Navarro D."/>
            <person name="Chevret D."/>
            <person name="Henrissat B."/>
            <person name="Piumi F."/>
            <person name="Ruiz-Duenas F.J."/>
            <person name="Martinez A.T."/>
            <person name="Grigoriev I.V."/>
            <person name="Riley R."/>
            <person name="Lipzen A."/>
            <person name="Berrin J.G."/>
            <person name="Master E.R."/>
            <person name="Rosso M.N."/>
        </authorList>
    </citation>
    <scope>NUCLEOTIDE SEQUENCE [LARGE SCALE GENOMIC DNA]</scope>
    <source>
        <strain evidence="1 2">BRFM310</strain>
    </source>
</reference>
<proteinExistence type="predicted"/>
<keyword evidence="2" id="KW-1185">Reference proteome</keyword>
<sequence>MLRTCSVTLSVSPLSLFLALYKLPFAVNVKWNFGRIVKHLSPAYACWLQRRTFCSVGARGCRLFLIGRAVLRRLTRCHSTFEFAVNVALRHLQISHFADPAGEGCPCSPKGVLDDAGHRLKIIPKNAVIIP</sequence>
<name>A0A1Y2IER4_TRAC3</name>
<organism evidence="1 2">
    <name type="scientific">Trametes coccinea (strain BRFM310)</name>
    <name type="common">Pycnoporus coccineus</name>
    <dbReference type="NCBI Taxonomy" id="1353009"/>
    <lineage>
        <taxon>Eukaryota</taxon>
        <taxon>Fungi</taxon>
        <taxon>Dikarya</taxon>
        <taxon>Basidiomycota</taxon>
        <taxon>Agaricomycotina</taxon>
        <taxon>Agaricomycetes</taxon>
        <taxon>Polyporales</taxon>
        <taxon>Polyporaceae</taxon>
        <taxon>Trametes</taxon>
    </lineage>
</organism>
<protein>
    <submittedName>
        <fullName evidence="1">Uncharacterized protein</fullName>
    </submittedName>
</protein>
<dbReference type="EMBL" id="KZ084134">
    <property type="protein sequence ID" value="OSC98830.1"/>
    <property type="molecule type" value="Genomic_DNA"/>
</dbReference>
<evidence type="ECO:0000313" key="2">
    <source>
        <dbReference type="Proteomes" id="UP000193067"/>
    </source>
</evidence>
<gene>
    <name evidence="1" type="ORF">PYCCODRAFT_918565</name>
</gene>
<dbReference type="Proteomes" id="UP000193067">
    <property type="component" value="Unassembled WGS sequence"/>
</dbReference>
<accession>A0A1Y2IER4</accession>